<name>A0A6C2U8P1_PONDE</name>
<dbReference type="PANTHER" id="PTHR10030:SF37">
    <property type="entry name" value="ALPHA-L-FUCOSIDASE-RELATED"/>
    <property type="match status" value="1"/>
</dbReference>
<dbReference type="EC" id="3.2.1.51" evidence="2"/>
<keyword evidence="9" id="KW-1185">Reference proteome</keyword>
<keyword evidence="4" id="KW-0378">Hydrolase</keyword>
<evidence type="ECO:0000259" key="7">
    <source>
        <dbReference type="Pfam" id="PF07859"/>
    </source>
</evidence>
<evidence type="ECO:0000256" key="2">
    <source>
        <dbReference type="ARBA" id="ARBA00012662"/>
    </source>
</evidence>
<dbReference type="InterPro" id="IPR057739">
    <property type="entry name" value="Glyco_hydro_29_N"/>
</dbReference>
<dbReference type="EMBL" id="CAAHFG010000003">
    <property type="protein sequence ID" value="VGO16430.1"/>
    <property type="molecule type" value="Genomic_DNA"/>
</dbReference>
<dbReference type="SMART" id="SM00812">
    <property type="entry name" value="Alpha_L_fucos"/>
    <property type="match status" value="1"/>
</dbReference>
<dbReference type="RefSeq" id="WP_168442583.1">
    <property type="nucleotide sequence ID" value="NZ_CAAHFG010000003.1"/>
</dbReference>
<dbReference type="AlphaFoldDB" id="A0A6C2U8P1"/>
<evidence type="ECO:0000256" key="1">
    <source>
        <dbReference type="ARBA" id="ARBA00007951"/>
    </source>
</evidence>
<dbReference type="SUPFAM" id="SSF53474">
    <property type="entry name" value="alpha/beta-Hydrolases"/>
    <property type="match status" value="1"/>
</dbReference>
<dbReference type="Proteomes" id="UP000366872">
    <property type="component" value="Unassembled WGS sequence"/>
</dbReference>
<dbReference type="InterPro" id="IPR000933">
    <property type="entry name" value="Glyco_hydro_29"/>
</dbReference>
<evidence type="ECO:0000256" key="5">
    <source>
        <dbReference type="ARBA" id="ARBA00023295"/>
    </source>
</evidence>
<organism evidence="8 9">
    <name type="scientific">Pontiella desulfatans</name>
    <dbReference type="NCBI Taxonomy" id="2750659"/>
    <lineage>
        <taxon>Bacteria</taxon>
        <taxon>Pseudomonadati</taxon>
        <taxon>Kiritimatiellota</taxon>
        <taxon>Kiritimatiellia</taxon>
        <taxon>Kiritimatiellales</taxon>
        <taxon>Pontiellaceae</taxon>
        <taxon>Pontiella</taxon>
    </lineage>
</organism>
<protein>
    <recommendedName>
        <fullName evidence="2">alpha-L-fucosidase</fullName>
        <ecNumber evidence="2">3.2.1.51</ecNumber>
    </recommendedName>
</protein>
<dbReference type="Pfam" id="PF01120">
    <property type="entry name" value="Alpha_L_fucos"/>
    <property type="match status" value="1"/>
</dbReference>
<dbReference type="InterPro" id="IPR013094">
    <property type="entry name" value="AB_hydrolase_3"/>
</dbReference>
<evidence type="ECO:0000313" key="9">
    <source>
        <dbReference type="Proteomes" id="UP000366872"/>
    </source>
</evidence>
<dbReference type="Gene3D" id="3.20.20.80">
    <property type="entry name" value="Glycosidases"/>
    <property type="match status" value="1"/>
</dbReference>
<dbReference type="InterPro" id="IPR029058">
    <property type="entry name" value="AB_hydrolase_fold"/>
</dbReference>
<reference evidence="8 9" key="1">
    <citation type="submission" date="2019-04" db="EMBL/GenBank/DDBJ databases">
        <authorList>
            <person name="Van Vliet M D."/>
        </authorList>
    </citation>
    <scope>NUCLEOTIDE SEQUENCE [LARGE SCALE GENOMIC DNA]</scope>
    <source>
        <strain evidence="8 9">F1</strain>
    </source>
</reference>
<dbReference type="Gene3D" id="3.40.50.1820">
    <property type="entry name" value="alpha/beta hydrolase"/>
    <property type="match status" value="1"/>
</dbReference>
<sequence>MKKTFVSILFLFGAVLGMYAKEQVPMPDRSVVYKTVDDVSLKLHIFNPEGHRPSDMHPAIIFFHGGGWNGGGYTQFSGQCDYFSSRGMVAITAEYRTAQKNGTSPQECVKDAKSALRWVRAHAAELGIDPNRLAAGGGSAGGHLAAATAMLDGYNEEGEDTSISCVPSALVLFNPVADNGPGGFGHDRVKAYWEDFSPLHNIHKDAPPTIILTGSKDTAFKPASAKAYKEKMEALGRRCDLRIYEGQPHAFFNRGHSEEMHFQTMLDADQFLVSLGYLHGKAPALHDLMGEESNVVDDNKVIADLAAKMEGGVSEDGLHWRLKLADPLPMPKGGGWFEDAGLGLFMHWGPASAWYGSPWVMRRPAGEGVDGPMAVAKDYYETSMPKFTAAAYDPELWMQAASKAGFKYAVLTSKHHDGYTLWPSDHTDLGTQTYLNGRDLLKPYADAVRNNGMKVGFYYSGVDWWLDRDYMNYSWEKENGWNFEGKSFDATTLEPLPMEIVEQKKQIAFEVMERYRPDLWWWDSGLPVSLEETALKYNPDMLFNNRGNFHHGGEMKGTYPGAHYVTPENFHMVEWESMKKLQALGRKWEVCMNFNHGKGWFYEGRTGDSEKAGGLDGIIFALARVRCWGGNMLLNIKPREDGTLPEANYDAFEKMARWMAWGEVSMFDVEGTHFPEQSNVPITSSRDGKIWYLHARPGESQWQQGAFYTHCEPGKPIRVSNVPEVKSVRLLRTGEPVTYTYENRTLFIPNPDAGPDGLHEVVELKF</sequence>
<accession>A0A6C2U8P1</accession>
<evidence type="ECO:0000259" key="6">
    <source>
        <dbReference type="Pfam" id="PF01120"/>
    </source>
</evidence>
<dbReference type="GO" id="GO:0004560">
    <property type="term" value="F:alpha-L-fucosidase activity"/>
    <property type="evidence" value="ECO:0007669"/>
    <property type="project" value="InterPro"/>
</dbReference>
<dbReference type="SUPFAM" id="SSF51445">
    <property type="entry name" value="(Trans)glycosidases"/>
    <property type="match status" value="1"/>
</dbReference>
<evidence type="ECO:0000256" key="3">
    <source>
        <dbReference type="ARBA" id="ARBA00022729"/>
    </source>
</evidence>
<dbReference type="PANTHER" id="PTHR10030">
    <property type="entry name" value="ALPHA-L-FUCOSIDASE"/>
    <property type="match status" value="1"/>
</dbReference>
<comment type="similarity">
    <text evidence="1">Belongs to the glycosyl hydrolase 29 family.</text>
</comment>
<dbReference type="Pfam" id="PF07859">
    <property type="entry name" value="Abhydrolase_3"/>
    <property type="match status" value="1"/>
</dbReference>
<dbReference type="InterPro" id="IPR017853">
    <property type="entry name" value="GH"/>
</dbReference>
<evidence type="ECO:0000256" key="4">
    <source>
        <dbReference type="ARBA" id="ARBA00022801"/>
    </source>
</evidence>
<keyword evidence="3" id="KW-0732">Signal</keyword>
<dbReference type="GO" id="GO:0005764">
    <property type="term" value="C:lysosome"/>
    <property type="evidence" value="ECO:0007669"/>
    <property type="project" value="TreeGrafter"/>
</dbReference>
<feature type="domain" description="Alpha/beta hydrolase fold-3" evidence="7">
    <location>
        <begin position="60"/>
        <end position="252"/>
    </location>
</feature>
<dbReference type="GO" id="GO:0016139">
    <property type="term" value="P:glycoside catabolic process"/>
    <property type="evidence" value="ECO:0007669"/>
    <property type="project" value="TreeGrafter"/>
</dbReference>
<gene>
    <name evidence="8" type="primary">nlhH_8</name>
    <name evidence="8" type="ORF">PDESU_05021</name>
</gene>
<evidence type="ECO:0000313" key="8">
    <source>
        <dbReference type="EMBL" id="VGO16430.1"/>
    </source>
</evidence>
<feature type="domain" description="Glycoside hydrolase family 29 N-terminal" evidence="6">
    <location>
        <begin position="335"/>
        <end position="660"/>
    </location>
</feature>
<dbReference type="GO" id="GO:0006004">
    <property type="term" value="P:fucose metabolic process"/>
    <property type="evidence" value="ECO:0007669"/>
    <property type="project" value="TreeGrafter"/>
</dbReference>
<keyword evidence="5" id="KW-0326">Glycosidase</keyword>
<proteinExistence type="inferred from homology"/>